<keyword evidence="8" id="KW-0418">Kinase</keyword>
<dbReference type="EMBL" id="CP025197">
    <property type="protein sequence ID" value="AUG58127.1"/>
    <property type="molecule type" value="Genomic_DNA"/>
</dbReference>
<evidence type="ECO:0000256" key="5">
    <source>
        <dbReference type="ARBA" id="ARBA00022553"/>
    </source>
</evidence>
<keyword evidence="14" id="KW-1185">Reference proteome</keyword>
<dbReference type="EC" id="2.7.13.3" evidence="3"/>
<comment type="catalytic activity">
    <reaction evidence="1">
        <text>ATP + protein L-histidine = ADP + protein N-phospho-L-histidine.</text>
        <dbReference type="EC" id="2.7.13.3"/>
    </reaction>
</comment>
<sequence length="444" mass="48926">MKLNLSLDLSKRITIFVGILVLLVSLSIGLISIKVSSTAIVKEVEQAMLQYANEGASHIETRINVNLAALYEVANRYRTKTMDLRIQKESLREDVERLGYLDLAVVMPDGTAHYVLGKETAQVGDREYVKKAFQGEANISNPLISRITNSVVVMFAAPIEVDGKVEAVLIGRKDGAILNDITDEMGLGDMGFAFVLGPDGTFYSHPDREFVMEQKNIFEDIEEGGSLKSLGEVVNNIGIGNSGLANHEFLGKEYITAIAKIPNSNWVLGVAADKKEVLHSVTYLKRIILLIFLIVFILGMTASIALTRTISNPIKYLVDIIKRMSEYDLTFDENHKAMKYVNRSDEIGIITRSVLKMQNNLMTLIKSISEMSDRLTSSSEELSSNSQQLSLAAGEIAKTIEEIARGATNQAKENEQGVGSISEIGSYIEDTHTIRNNLNDAMLA</sequence>
<accession>A0A2K9E305</accession>
<dbReference type="Gene3D" id="1.10.287.950">
    <property type="entry name" value="Methyl-accepting chemotaxis protein"/>
    <property type="match status" value="1"/>
</dbReference>
<dbReference type="Proteomes" id="UP000233534">
    <property type="component" value="Chromosome"/>
</dbReference>
<evidence type="ECO:0000256" key="9">
    <source>
        <dbReference type="ARBA" id="ARBA00022989"/>
    </source>
</evidence>
<dbReference type="PANTHER" id="PTHR45528">
    <property type="entry name" value="SENSOR HISTIDINE KINASE CPXA"/>
    <property type="match status" value="1"/>
</dbReference>
<dbReference type="PANTHER" id="PTHR45528:SF10">
    <property type="entry name" value="METHYL-ACCEPTING CHEMOTAXIS PROTEIN"/>
    <property type="match status" value="1"/>
</dbReference>
<dbReference type="KEGG" id="hsc:HVS_11160"/>
<reference evidence="13 14" key="1">
    <citation type="submission" date="2017-12" db="EMBL/GenBank/DDBJ databases">
        <title>Complete genome sequence of Herbivorax saccincola GGR1, a novel Cellulosome-producing hydrolytic bacterium in a thermophilic biogas plant, established by Illumina and Nanopore MinION sequencing.</title>
        <authorList>
            <person name="Pechtl A."/>
            <person name="Ruckert C."/>
            <person name="Koeck D.E."/>
            <person name="Maus I."/>
            <person name="Winkler A."/>
            <person name="Kalinowski J."/>
            <person name="Puhler A."/>
            <person name="Schwarz W.W."/>
            <person name="Zverlov V.V."/>
            <person name="Schluter A."/>
            <person name="Liebl W."/>
        </authorList>
    </citation>
    <scope>NUCLEOTIDE SEQUENCE [LARGE SCALE GENOMIC DNA]</scope>
    <source>
        <strain evidence="14">SR1</strain>
    </source>
</reference>
<dbReference type="CDD" id="cd12912">
    <property type="entry name" value="PDC2_MCP_like"/>
    <property type="match status" value="1"/>
</dbReference>
<dbReference type="Pfam" id="PF00672">
    <property type="entry name" value="HAMP"/>
    <property type="match status" value="1"/>
</dbReference>
<evidence type="ECO:0000256" key="7">
    <source>
        <dbReference type="ARBA" id="ARBA00022692"/>
    </source>
</evidence>
<evidence type="ECO:0000256" key="1">
    <source>
        <dbReference type="ARBA" id="ARBA00000085"/>
    </source>
</evidence>
<proteinExistence type="predicted"/>
<evidence type="ECO:0000256" key="2">
    <source>
        <dbReference type="ARBA" id="ARBA00004651"/>
    </source>
</evidence>
<dbReference type="RefSeq" id="WP_101302304.1">
    <property type="nucleotide sequence ID" value="NZ_CP025197.1"/>
</dbReference>
<evidence type="ECO:0000313" key="14">
    <source>
        <dbReference type="Proteomes" id="UP000233534"/>
    </source>
</evidence>
<gene>
    <name evidence="13" type="primary">mcpC3</name>
    <name evidence="13" type="ORF">HVS_11160</name>
</gene>
<dbReference type="Pfam" id="PF02743">
    <property type="entry name" value="dCache_1"/>
    <property type="match status" value="1"/>
</dbReference>
<protein>
    <recommendedName>
        <fullName evidence="3">histidine kinase</fullName>
        <ecNumber evidence="3">2.7.13.3</ecNumber>
    </recommendedName>
</protein>
<evidence type="ECO:0000256" key="6">
    <source>
        <dbReference type="ARBA" id="ARBA00022679"/>
    </source>
</evidence>
<dbReference type="Gene3D" id="3.30.450.20">
    <property type="entry name" value="PAS domain"/>
    <property type="match status" value="1"/>
</dbReference>
<keyword evidence="5" id="KW-0597">Phosphoprotein</keyword>
<feature type="domain" description="HAMP" evidence="12">
    <location>
        <begin position="308"/>
        <end position="366"/>
    </location>
</feature>
<feature type="transmembrane region" description="Helical" evidence="11">
    <location>
        <begin position="287"/>
        <end position="306"/>
    </location>
</feature>
<name>A0A2K9E305_9FIRM</name>
<dbReference type="GO" id="GO:0005886">
    <property type="term" value="C:plasma membrane"/>
    <property type="evidence" value="ECO:0007669"/>
    <property type="project" value="UniProtKB-SubCell"/>
</dbReference>
<evidence type="ECO:0000313" key="13">
    <source>
        <dbReference type="EMBL" id="AUG58127.1"/>
    </source>
</evidence>
<feature type="transmembrane region" description="Helical" evidence="11">
    <location>
        <begin position="12"/>
        <end position="33"/>
    </location>
</feature>
<dbReference type="InterPro" id="IPR033479">
    <property type="entry name" value="dCache_1"/>
</dbReference>
<dbReference type="SUPFAM" id="SSF58104">
    <property type="entry name" value="Methyl-accepting chemotaxis protein (MCP) signaling domain"/>
    <property type="match status" value="1"/>
</dbReference>
<evidence type="ECO:0000256" key="3">
    <source>
        <dbReference type="ARBA" id="ARBA00012438"/>
    </source>
</evidence>
<evidence type="ECO:0000256" key="11">
    <source>
        <dbReference type="SAM" id="Phobius"/>
    </source>
</evidence>
<organism evidence="13 14">
    <name type="scientific">Acetivibrio saccincola</name>
    <dbReference type="NCBI Taxonomy" id="1677857"/>
    <lineage>
        <taxon>Bacteria</taxon>
        <taxon>Bacillati</taxon>
        <taxon>Bacillota</taxon>
        <taxon>Clostridia</taxon>
        <taxon>Eubacteriales</taxon>
        <taxon>Oscillospiraceae</taxon>
        <taxon>Acetivibrio</taxon>
    </lineage>
</organism>
<keyword evidence="7 11" id="KW-0812">Transmembrane</keyword>
<dbReference type="InterPro" id="IPR050398">
    <property type="entry name" value="HssS/ArlS-like"/>
</dbReference>
<evidence type="ECO:0000256" key="4">
    <source>
        <dbReference type="ARBA" id="ARBA00022475"/>
    </source>
</evidence>
<dbReference type="AlphaFoldDB" id="A0A2K9E305"/>
<evidence type="ECO:0000256" key="8">
    <source>
        <dbReference type="ARBA" id="ARBA00022777"/>
    </source>
</evidence>
<dbReference type="GO" id="GO:0000155">
    <property type="term" value="F:phosphorelay sensor kinase activity"/>
    <property type="evidence" value="ECO:0007669"/>
    <property type="project" value="TreeGrafter"/>
</dbReference>
<dbReference type="PROSITE" id="PS50885">
    <property type="entry name" value="HAMP"/>
    <property type="match status" value="1"/>
</dbReference>
<keyword evidence="6" id="KW-0808">Transferase</keyword>
<keyword evidence="10 11" id="KW-0472">Membrane</keyword>
<dbReference type="InterPro" id="IPR003660">
    <property type="entry name" value="HAMP_dom"/>
</dbReference>
<comment type="subcellular location">
    <subcellularLocation>
        <location evidence="2">Cell membrane</location>
        <topology evidence="2">Multi-pass membrane protein</topology>
    </subcellularLocation>
</comment>
<keyword evidence="4" id="KW-1003">Cell membrane</keyword>
<evidence type="ECO:0000259" key="12">
    <source>
        <dbReference type="PROSITE" id="PS50885"/>
    </source>
</evidence>
<keyword evidence="9 11" id="KW-1133">Transmembrane helix</keyword>
<evidence type="ECO:0000256" key="10">
    <source>
        <dbReference type="ARBA" id="ARBA00023136"/>
    </source>
</evidence>
<dbReference type="CDD" id="cd12914">
    <property type="entry name" value="PDC1_DGC_like"/>
    <property type="match status" value="1"/>
</dbReference>